<dbReference type="GO" id="GO:0043565">
    <property type="term" value="F:sequence-specific DNA binding"/>
    <property type="evidence" value="ECO:0007669"/>
    <property type="project" value="InterPro"/>
</dbReference>
<dbReference type="GO" id="GO:0000160">
    <property type="term" value="P:phosphorelay signal transduction system"/>
    <property type="evidence" value="ECO:0007669"/>
    <property type="project" value="InterPro"/>
</dbReference>
<evidence type="ECO:0000256" key="1">
    <source>
        <dbReference type="ARBA" id="ARBA00018672"/>
    </source>
</evidence>
<evidence type="ECO:0000259" key="8">
    <source>
        <dbReference type="PROSITE" id="PS50110"/>
    </source>
</evidence>
<keyword evidence="3" id="KW-0238">DNA-binding</keyword>
<feature type="domain" description="HTH araC/xylS-type" evidence="7">
    <location>
        <begin position="141"/>
        <end position="239"/>
    </location>
</feature>
<dbReference type="AlphaFoldDB" id="A0A3E5G8M5"/>
<evidence type="ECO:0000259" key="7">
    <source>
        <dbReference type="PROSITE" id="PS01124"/>
    </source>
</evidence>
<dbReference type="Proteomes" id="UP000261285">
    <property type="component" value="Unassembled WGS sequence"/>
</dbReference>
<dbReference type="InterPro" id="IPR020449">
    <property type="entry name" value="Tscrpt_reg_AraC-type_HTH"/>
</dbReference>
<accession>A0A3E5G8M5</accession>
<evidence type="ECO:0000256" key="5">
    <source>
        <dbReference type="ARBA" id="ARBA00024867"/>
    </source>
</evidence>
<proteinExistence type="predicted"/>
<name>A0A3E5G8M5_9FIRM</name>
<dbReference type="CDD" id="cd17536">
    <property type="entry name" value="REC_YesN-like"/>
    <property type="match status" value="1"/>
</dbReference>
<dbReference type="SMART" id="SM00342">
    <property type="entry name" value="HTH_ARAC"/>
    <property type="match status" value="1"/>
</dbReference>
<evidence type="ECO:0000256" key="6">
    <source>
        <dbReference type="PROSITE-ProRule" id="PRU00169"/>
    </source>
</evidence>
<evidence type="ECO:0000256" key="3">
    <source>
        <dbReference type="ARBA" id="ARBA00023125"/>
    </source>
</evidence>
<dbReference type="InterPro" id="IPR011006">
    <property type="entry name" value="CheY-like_superfamily"/>
</dbReference>
<organism evidence="9 10">
    <name type="scientific">Dorea longicatena</name>
    <dbReference type="NCBI Taxonomy" id="88431"/>
    <lineage>
        <taxon>Bacteria</taxon>
        <taxon>Bacillati</taxon>
        <taxon>Bacillota</taxon>
        <taxon>Clostridia</taxon>
        <taxon>Lachnospirales</taxon>
        <taxon>Lachnospiraceae</taxon>
        <taxon>Dorea</taxon>
    </lineage>
</organism>
<keyword evidence="6" id="KW-0597">Phosphoprotein</keyword>
<dbReference type="PANTHER" id="PTHR43280">
    <property type="entry name" value="ARAC-FAMILY TRANSCRIPTIONAL REGULATOR"/>
    <property type="match status" value="1"/>
</dbReference>
<dbReference type="SUPFAM" id="SSF46689">
    <property type="entry name" value="Homeodomain-like"/>
    <property type="match status" value="2"/>
</dbReference>
<keyword evidence="2" id="KW-0805">Transcription regulation</keyword>
<gene>
    <name evidence="9" type="ORF">DXB16_11765</name>
</gene>
<feature type="modified residue" description="4-aspartylphosphate" evidence="6">
    <location>
        <position position="55"/>
    </location>
</feature>
<feature type="domain" description="Response regulatory" evidence="8">
    <location>
        <begin position="3"/>
        <end position="120"/>
    </location>
</feature>
<evidence type="ECO:0000256" key="4">
    <source>
        <dbReference type="ARBA" id="ARBA00023163"/>
    </source>
</evidence>
<evidence type="ECO:0000313" key="10">
    <source>
        <dbReference type="Proteomes" id="UP000261285"/>
    </source>
</evidence>
<dbReference type="InterPro" id="IPR001789">
    <property type="entry name" value="Sig_transdc_resp-reg_receiver"/>
</dbReference>
<dbReference type="PROSITE" id="PS01124">
    <property type="entry name" value="HTH_ARAC_FAMILY_2"/>
    <property type="match status" value="1"/>
</dbReference>
<keyword evidence="4" id="KW-0804">Transcription</keyword>
<dbReference type="PRINTS" id="PR00032">
    <property type="entry name" value="HTHARAC"/>
</dbReference>
<dbReference type="Gene3D" id="1.10.10.60">
    <property type="entry name" value="Homeodomain-like"/>
    <property type="match status" value="2"/>
</dbReference>
<evidence type="ECO:0000256" key="2">
    <source>
        <dbReference type="ARBA" id="ARBA00023015"/>
    </source>
</evidence>
<dbReference type="Pfam" id="PF12833">
    <property type="entry name" value="HTH_18"/>
    <property type="match status" value="1"/>
</dbReference>
<dbReference type="PROSITE" id="PS50110">
    <property type="entry name" value="RESPONSE_REGULATORY"/>
    <property type="match status" value="1"/>
</dbReference>
<dbReference type="InterPro" id="IPR018060">
    <property type="entry name" value="HTH_AraC"/>
</dbReference>
<dbReference type="GO" id="GO:0003700">
    <property type="term" value="F:DNA-binding transcription factor activity"/>
    <property type="evidence" value="ECO:0007669"/>
    <property type="project" value="InterPro"/>
</dbReference>
<dbReference type="Gene3D" id="3.40.50.2300">
    <property type="match status" value="1"/>
</dbReference>
<dbReference type="EMBL" id="QSVN01000015">
    <property type="protein sequence ID" value="RGO30833.1"/>
    <property type="molecule type" value="Genomic_DNA"/>
</dbReference>
<comment type="caution">
    <text evidence="9">The sequence shown here is derived from an EMBL/GenBank/DDBJ whole genome shotgun (WGS) entry which is preliminary data.</text>
</comment>
<sequence>MYKAIIVDDEPWTIIDIEKTFCLEDMGFEIIGSYRTPQKALPAIVSKKPDLVITDIRMPGMTGLELIKSVREQNVNCEFIIVSGHSDFSYAQEAISYGVAGYCLKPLEPQKTAEALNRAKRHLDSRKTTAPELSYLDDNFESLRNYMITHFSEKLTLKSLAAEFNMNPNYCCSLFTKYLGQTFSAYLTELRITEAQNLLHNSDYSLEEIASMVGFKDYFYFSKVFKKYCNHSPKEYRHLPH</sequence>
<reference evidence="9 10" key="1">
    <citation type="submission" date="2018-08" db="EMBL/GenBank/DDBJ databases">
        <title>A genome reference for cultivated species of the human gut microbiota.</title>
        <authorList>
            <person name="Zou Y."/>
            <person name="Xue W."/>
            <person name="Luo G."/>
        </authorList>
    </citation>
    <scope>NUCLEOTIDE SEQUENCE [LARGE SCALE GENOMIC DNA]</scope>
    <source>
        <strain evidence="9 10">OM02-16</strain>
    </source>
</reference>
<dbReference type="SMART" id="SM00448">
    <property type="entry name" value="REC"/>
    <property type="match status" value="1"/>
</dbReference>
<dbReference type="PROSITE" id="PS00041">
    <property type="entry name" value="HTH_ARAC_FAMILY_1"/>
    <property type="match status" value="1"/>
</dbReference>
<dbReference type="Pfam" id="PF00072">
    <property type="entry name" value="Response_reg"/>
    <property type="match status" value="1"/>
</dbReference>
<dbReference type="SUPFAM" id="SSF52172">
    <property type="entry name" value="CheY-like"/>
    <property type="match status" value="1"/>
</dbReference>
<dbReference type="InterPro" id="IPR009057">
    <property type="entry name" value="Homeodomain-like_sf"/>
</dbReference>
<evidence type="ECO:0000313" key="9">
    <source>
        <dbReference type="EMBL" id="RGO30833.1"/>
    </source>
</evidence>
<dbReference type="PANTHER" id="PTHR43280:SF28">
    <property type="entry name" value="HTH-TYPE TRANSCRIPTIONAL ACTIVATOR RHAS"/>
    <property type="match status" value="1"/>
</dbReference>
<comment type="function">
    <text evidence="5">May play the central regulatory role in sporulation. It may be an element of the effector pathway responsible for the activation of sporulation genes in response to nutritional stress. Spo0A may act in concert with spo0H (a sigma factor) to control the expression of some genes that are critical to the sporulation process.</text>
</comment>
<dbReference type="InterPro" id="IPR018062">
    <property type="entry name" value="HTH_AraC-typ_CS"/>
</dbReference>
<dbReference type="RefSeq" id="WP_117598378.1">
    <property type="nucleotide sequence ID" value="NZ_CABMEZ010000015.1"/>
</dbReference>
<protein>
    <recommendedName>
        <fullName evidence="1">Stage 0 sporulation protein A homolog</fullName>
    </recommendedName>
</protein>